<feature type="domain" description="Chemotaxis phosphatase CheX-like" evidence="2">
    <location>
        <begin position="48"/>
        <end position="126"/>
    </location>
</feature>
<dbReference type="Gene3D" id="3.40.1550.10">
    <property type="entry name" value="CheC-like"/>
    <property type="match status" value="1"/>
</dbReference>
<dbReference type="GO" id="GO:0006935">
    <property type="term" value="P:chemotaxis"/>
    <property type="evidence" value="ECO:0007669"/>
    <property type="project" value="UniProtKB-KW"/>
</dbReference>
<reference evidence="3 4" key="1">
    <citation type="submission" date="2017-08" db="EMBL/GenBank/DDBJ databases">
        <title>Virgibacillus indicus sp. nov. and Virgibacillus profoundi sp. nov, two moderately halophilic bacteria isolated from marine sediment by using the Microfluidic Streak Plate.</title>
        <authorList>
            <person name="Xu B."/>
            <person name="Hu B."/>
            <person name="Wang J."/>
            <person name="Zhu Y."/>
            <person name="Huang L."/>
            <person name="Du W."/>
            <person name="Huang Y."/>
        </authorList>
    </citation>
    <scope>NUCLEOTIDE SEQUENCE [LARGE SCALE GENOMIC DNA]</scope>
    <source>
        <strain evidence="3 4">IO3-P2-C2</strain>
    </source>
</reference>
<dbReference type="PANTHER" id="PTHR39452">
    <property type="entry name" value="CHEY-P PHOSPHATASE CHEX"/>
    <property type="match status" value="1"/>
</dbReference>
<dbReference type="SUPFAM" id="SSF103039">
    <property type="entry name" value="CheC-like"/>
    <property type="match status" value="1"/>
</dbReference>
<dbReference type="RefSeq" id="WP_094887276.1">
    <property type="nucleotide sequence ID" value="NZ_NPMS01000013.1"/>
</dbReference>
<evidence type="ECO:0000259" key="2">
    <source>
        <dbReference type="Pfam" id="PF13690"/>
    </source>
</evidence>
<comment type="caution">
    <text evidence="3">The sequence shown here is derived from an EMBL/GenBank/DDBJ whole genome shotgun (WGS) entry which is preliminary data.</text>
</comment>
<dbReference type="AlphaFoldDB" id="A0A265N577"/>
<keyword evidence="4" id="KW-1185">Reference proteome</keyword>
<dbReference type="InterPro" id="IPR038756">
    <property type="entry name" value="CheX-like"/>
</dbReference>
<dbReference type="PANTHER" id="PTHR39452:SF1">
    <property type="entry name" value="CHEY-P PHOSPHATASE CHEX"/>
    <property type="match status" value="1"/>
</dbReference>
<gene>
    <name evidence="3" type="ORF">CIL03_18035</name>
</gene>
<dbReference type="InterPro" id="IPR028976">
    <property type="entry name" value="CheC-like_sf"/>
</dbReference>
<keyword evidence="1" id="KW-0145">Chemotaxis</keyword>
<proteinExistence type="predicted"/>
<dbReference type="Proteomes" id="UP000216498">
    <property type="component" value="Unassembled WGS sequence"/>
</dbReference>
<evidence type="ECO:0000256" key="1">
    <source>
        <dbReference type="ARBA" id="ARBA00022500"/>
    </source>
</evidence>
<dbReference type="OrthoDB" id="9788100at2"/>
<name>A0A265N577_9BACI</name>
<accession>A0A265N577</accession>
<dbReference type="InterPro" id="IPR028051">
    <property type="entry name" value="CheX-like_dom"/>
</dbReference>
<organism evidence="3 4">
    <name type="scientific">Virgibacillus indicus</name>
    <dbReference type="NCBI Taxonomy" id="2024554"/>
    <lineage>
        <taxon>Bacteria</taxon>
        <taxon>Bacillati</taxon>
        <taxon>Bacillota</taxon>
        <taxon>Bacilli</taxon>
        <taxon>Bacillales</taxon>
        <taxon>Bacillaceae</taxon>
        <taxon>Virgibacillus</taxon>
    </lineage>
</organism>
<dbReference type="Pfam" id="PF13690">
    <property type="entry name" value="CheX"/>
    <property type="match status" value="1"/>
</dbReference>
<sequence>MTPTVTERNRTITDLLNATYTSLKSIVPINYQMSKPQLLGKTLNLQFGVLIGVTGDIKGRLILAGNPAVFSSIGESMFGMPLEGEMLSSFSGELGNMLAGRIATAIVESDIKTDITAPTIMEGNTTLSGYEKAIQLTAEFDHVGGMDIYLLLN</sequence>
<dbReference type="CDD" id="cd17906">
    <property type="entry name" value="CheX"/>
    <property type="match status" value="1"/>
</dbReference>
<evidence type="ECO:0000313" key="3">
    <source>
        <dbReference type="EMBL" id="OZU87192.1"/>
    </source>
</evidence>
<protein>
    <submittedName>
        <fullName evidence="3">Chemotaxis protein CheX</fullName>
    </submittedName>
</protein>
<evidence type="ECO:0000313" key="4">
    <source>
        <dbReference type="Proteomes" id="UP000216498"/>
    </source>
</evidence>
<dbReference type="EMBL" id="NPMS01000013">
    <property type="protein sequence ID" value="OZU87192.1"/>
    <property type="molecule type" value="Genomic_DNA"/>
</dbReference>